<feature type="transmembrane region" description="Helical" evidence="1">
    <location>
        <begin position="59"/>
        <end position="78"/>
    </location>
</feature>
<keyword evidence="1" id="KW-0812">Transmembrane</keyword>
<keyword evidence="1" id="KW-0472">Membrane</keyword>
<comment type="caution">
    <text evidence="2">The sequence shown here is derived from an EMBL/GenBank/DDBJ whole genome shotgun (WGS) entry which is preliminary data.</text>
</comment>
<dbReference type="EMBL" id="JACIDM010000001">
    <property type="protein sequence ID" value="MBB4081174.1"/>
    <property type="molecule type" value="Genomic_DNA"/>
</dbReference>
<keyword evidence="1" id="KW-1133">Transmembrane helix</keyword>
<proteinExistence type="predicted"/>
<evidence type="ECO:0008006" key="4">
    <source>
        <dbReference type="Google" id="ProtNLM"/>
    </source>
</evidence>
<evidence type="ECO:0000256" key="1">
    <source>
        <dbReference type="SAM" id="Phobius"/>
    </source>
</evidence>
<sequence length="191" mass="20670">MIPKLEKPEDFPGQERVVWRPEPQRTVLAALAGVAWPPIVLTFFIWPPQNWLPGPEIDWRVRVLLVGLLAIPGGMWLLARERERTGRPATRLGVVWRFMFYGGLLSVALAAVVALLLAVFGLFEAGGIAQAAGATETTLLIYGVGGLPFAVVIGVAYALWAGLCTAFIAFTPQPEVRDRLGVLKGDRGGDA</sequence>
<evidence type="ECO:0000313" key="3">
    <source>
        <dbReference type="Proteomes" id="UP000529946"/>
    </source>
</evidence>
<reference evidence="2 3" key="1">
    <citation type="submission" date="2020-08" db="EMBL/GenBank/DDBJ databases">
        <title>Genomic Encyclopedia of Type Strains, Phase IV (KMG-IV): sequencing the most valuable type-strain genomes for metagenomic binning, comparative biology and taxonomic classification.</title>
        <authorList>
            <person name="Goeker M."/>
        </authorList>
    </citation>
    <scope>NUCLEOTIDE SEQUENCE [LARGE SCALE GENOMIC DNA]</scope>
    <source>
        <strain evidence="2 3">DSM 23960</strain>
    </source>
</reference>
<name>A0A7W6J9V4_9CAUL</name>
<feature type="transmembrane region" description="Helical" evidence="1">
    <location>
        <begin position="26"/>
        <end position="47"/>
    </location>
</feature>
<dbReference type="RefSeq" id="WP_183201554.1">
    <property type="nucleotide sequence ID" value="NZ_BAAAER010000002.1"/>
</dbReference>
<dbReference type="Proteomes" id="UP000529946">
    <property type="component" value="Unassembled WGS sequence"/>
</dbReference>
<feature type="transmembrane region" description="Helical" evidence="1">
    <location>
        <begin position="140"/>
        <end position="170"/>
    </location>
</feature>
<evidence type="ECO:0000313" key="2">
    <source>
        <dbReference type="EMBL" id="MBB4081174.1"/>
    </source>
</evidence>
<gene>
    <name evidence="2" type="ORF">GGR12_000013</name>
</gene>
<protein>
    <recommendedName>
        <fullName evidence="4">Phthalate transporter</fullName>
    </recommendedName>
</protein>
<organism evidence="2 3">
    <name type="scientific">Brevundimonas lenta</name>
    <dbReference type="NCBI Taxonomy" id="424796"/>
    <lineage>
        <taxon>Bacteria</taxon>
        <taxon>Pseudomonadati</taxon>
        <taxon>Pseudomonadota</taxon>
        <taxon>Alphaproteobacteria</taxon>
        <taxon>Caulobacterales</taxon>
        <taxon>Caulobacteraceae</taxon>
        <taxon>Brevundimonas</taxon>
    </lineage>
</organism>
<accession>A0A7W6J9V4</accession>
<keyword evidence="3" id="KW-1185">Reference proteome</keyword>
<dbReference type="AlphaFoldDB" id="A0A7W6J9V4"/>
<feature type="transmembrane region" description="Helical" evidence="1">
    <location>
        <begin position="98"/>
        <end position="120"/>
    </location>
</feature>